<evidence type="ECO:0000313" key="2">
    <source>
        <dbReference type="Proteomes" id="UP001165121"/>
    </source>
</evidence>
<proteinExistence type="predicted"/>
<accession>A0A9W6Y047</accession>
<dbReference type="CDD" id="cd09272">
    <property type="entry name" value="RNase_HI_RT_Ty1"/>
    <property type="match status" value="1"/>
</dbReference>
<name>A0A9W6Y047_9STRA</name>
<dbReference type="EMBL" id="BSXT01002579">
    <property type="protein sequence ID" value="GMF49737.1"/>
    <property type="molecule type" value="Genomic_DNA"/>
</dbReference>
<keyword evidence="2" id="KW-1185">Reference proteome</keyword>
<dbReference type="Proteomes" id="UP001165121">
    <property type="component" value="Unassembled WGS sequence"/>
</dbReference>
<reference evidence="1" key="1">
    <citation type="submission" date="2023-04" db="EMBL/GenBank/DDBJ databases">
        <title>Phytophthora fragariaefolia NBRC 109709.</title>
        <authorList>
            <person name="Ichikawa N."/>
            <person name="Sato H."/>
            <person name="Tonouchi N."/>
        </authorList>
    </citation>
    <scope>NUCLEOTIDE SEQUENCE</scope>
    <source>
        <strain evidence="1">NBRC 109709</strain>
    </source>
</reference>
<dbReference type="AlphaFoldDB" id="A0A9W6Y047"/>
<dbReference type="PANTHER" id="PTHR11439:SF467">
    <property type="entry name" value="INTEGRASE CATALYTIC DOMAIN-CONTAINING PROTEIN"/>
    <property type="match status" value="1"/>
</dbReference>
<dbReference type="OrthoDB" id="125808at2759"/>
<gene>
    <name evidence="1" type="ORF">Pfra01_001970200</name>
</gene>
<organism evidence="1 2">
    <name type="scientific">Phytophthora fragariaefolia</name>
    <dbReference type="NCBI Taxonomy" id="1490495"/>
    <lineage>
        <taxon>Eukaryota</taxon>
        <taxon>Sar</taxon>
        <taxon>Stramenopiles</taxon>
        <taxon>Oomycota</taxon>
        <taxon>Peronosporomycetes</taxon>
        <taxon>Peronosporales</taxon>
        <taxon>Peronosporaceae</taxon>
        <taxon>Phytophthora</taxon>
    </lineage>
</organism>
<protein>
    <submittedName>
        <fullName evidence="1">Unnamed protein product</fullName>
    </submittedName>
</protein>
<comment type="caution">
    <text evidence="1">The sequence shown here is derived from an EMBL/GenBank/DDBJ whole genome shotgun (WGS) entry which is preliminary data.</text>
</comment>
<sequence length="321" mass="35697">MLIFSNAASELATFQANITQRFAINKCNVSGGFVGMELSWSSAGDMLTISQRKYAAAVVKRFMGRDDKSQPRTPMECHFQRQVVDDSELIQETIRPAVGSLLYASTVSRPDLATAVRLVAQETEQPTRTVKDGIGRIIGYLKRTADMGLVYRKSNKSDLQLEVYCDAAFACEKERKSSTGFVVFLNGCCIAWGSKKQPIVTLSTTESEYVALSHGIKECIGLKQLLLELGFDVGKVIVHEDNQAAQHVAEGKGVSHRSRHIDLRYHWIREQVQKDIVQILFCATAVMVADLFTKPLPQDKFNLFVTRLGLCRVGVSERATL</sequence>
<evidence type="ECO:0000313" key="1">
    <source>
        <dbReference type="EMBL" id="GMF49737.1"/>
    </source>
</evidence>
<dbReference type="PANTHER" id="PTHR11439">
    <property type="entry name" value="GAG-POL-RELATED RETROTRANSPOSON"/>
    <property type="match status" value="1"/>
</dbReference>